<organism evidence="13 14">
    <name type="scientific">Prosthecodimorpha hirschii</name>
    <dbReference type="NCBI Taxonomy" id="665126"/>
    <lineage>
        <taxon>Bacteria</taxon>
        <taxon>Pseudomonadati</taxon>
        <taxon>Pseudomonadota</taxon>
        <taxon>Alphaproteobacteria</taxon>
        <taxon>Hyphomicrobiales</taxon>
        <taxon>Ancalomicrobiaceae</taxon>
        <taxon>Prosthecodimorpha</taxon>
    </lineage>
</organism>
<proteinExistence type="inferred from homology"/>
<dbReference type="STRING" id="665126.ABB55_22075"/>
<dbReference type="InterPro" id="IPR006657">
    <property type="entry name" value="MoPterin_dinucl-bd_dom"/>
</dbReference>
<dbReference type="GO" id="GO:0009055">
    <property type="term" value="F:electron transfer activity"/>
    <property type="evidence" value="ECO:0007669"/>
    <property type="project" value="TreeGrafter"/>
</dbReference>
<keyword evidence="6" id="KW-0500">Molybdenum</keyword>
<dbReference type="NCBIfam" id="TIGR01409">
    <property type="entry name" value="TAT_signal_seq"/>
    <property type="match status" value="1"/>
</dbReference>
<dbReference type="SUPFAM" id="SSF53706">
    <property type="entry name" value="Formate dehydrogenase/DMSO reductase, domains 1-3"/>
    <property type="match status" value="1"/>
</dbReference>
<dbReference type="GO" id="GO:0030313">
    <property type="term" value="C:cell envelope"/>
    <property type="evidence" value="ECO:0007669"/>
    <property type="project" value="UniProtKB-SubCell"/>
</dbReference>
<gene>
    <name evidence="13" type="ORF">ABB55_22075</name>
</gene>
<dbReference type="GO" id="GO:0030151">
    <property type="term" value="F:molybdenum ion binding"/>
    <property type="evidence" value="ECO:0007669"/>
    <property type="project" value="TreeGrafter"/>
</dbReference>
<dbReference type="GO" id="GO:0043546">
    <property type="term" value="F:molybdopterin cofactor binding"/>
    <property type="evidence" value="ECO:0007669"/>
    <property type="project" value="InterPro"/>
</dbReference>
<dbReference type="InterPro" id="IPR006656">
    <property type="entry name" value="Mopterin_OxRdtase"/>
</dbReference>
<evidence type="ECO:0000256" key="1">
    <source>
        <dbReference type="ARBA" id="ARBA00001942"/>
    </source>
</evidence>
<dbReference type="Gene3D" id="2.20.25.90">
    <property type="entry name" value="ADC-like domains"/>
    <property type="match status" value="1"/>
</dbReference>
<dbReference type="PIRSF" id="PIRSF036643">
    <property type="entry name" value="FDH_alpha"/>
    <property type="match status" value="1"/>
</dbReference>
<dbReference type="FunFam" id="3.40.228.10:FF:000002">
    <property type="entry name" value="Formate dehydrogenase subunit alpha"/>
    <property type="match status" value="1"/>
</dbReference>
<dbReference type="PANTHER" id="PTHR43598">
    <property type="entry name" value="TUNGSTEN-CONTAINING FORMYLMETHANOFURAN DEHYDROGENASE 2 SUBUNIT B"/>
    <property type="match status" value="1"/>
</dbReference>
<dbReference type="FunFam" id="2.20.25.90:FF:000006">
    <property type="entry name" value="Formate dehydrogenase alpha subunit"/>
    <property type="match status" value="1"/>
</dbReference>
<comment type="caution">
    <text evidence="13">The sequence shown here is derived from an EMBL/GenBank/DDBJ whole genome shotgun (WGS) entry which is preliminary data.</text>
</comment>
<evidence type="ECO:0000256" key="4">
    <source>
        <dbReference type="ARBA" id="ARBA00010312"/>
    </source>
</evidence>
<evidence type="ECO:0000256" key="8">
    <source>
        <dbReference type="ARBA" id="ARBA00022729"/>
    </source>
</evidence>
<dbReference type="GO" id="GO:0009061">
    <property type="term" value="P:anaerobic respiration"/>
    <property type="evidence" value="ECO:0007669"/>
    <property type="project" value="TreeGrafter"/>
</dbReference>
<evidence type="ECO:0000256" key="7">
    <source>
        <dbReference type="ARBA" id="ARBA00022723"/>
    </source>
</evidence>
<comment type="cofactor">
    <cofactor evidence="2">
        <name>[4Fe-4S] cluster</name>
        <dbReference type="ChEBI" id="CHEBI:49883"/>
    </cofactor>
</comment>
<evidence type="ECO:0000256" key="11">
    <source>
        <dbReference type="ARBA" id="ARBA00023014"/>
    </source>
</evidence>
<dbReference type="FunFam" id="2.40.40.20:FF:000013">
    <property type="entry name" value="Dimethyl sulfoxide reductase subunit A"/>
    <property type="match status" value="1"/>
</dbReference>
<evidence type="ECO:0000313" key="14">
    <source>
        <dbReference type="Proteomes" id="UP000048984"/>
    </source>
</evidence>
<evidence type="ECO:0000313" key="13">
    <source>
        <dbReference type="EMBL" id="KPL54578.1"/>
    </source>
</evidence>
<dbReference type="CDD" id="cd02792">
    <property type="entry name" value="MopB_CT_Formate-Dh-Na-like"/>
    <property type="match status" value="1"/>
</dbReference>
<dbReference type="GO" id="GO:0051539">
    <property type="term" value="F:4 iron, 4 sulfur cluster binding"/>
    <property type="evidence" value="ECO:0007669"/>
    <property type="project" value="UniProtKB-KW"/>
</dbReference>
<keyword evidence="7" id="KW-0479">Metal-binding</keyword>
<dbReference type="InterPro" id="IPR006311">
    <property type="entry name" value="TAT_signal"/>
</dbReference>
<dbReference type="Gene3D" id="3.40.50.740">
    <property type="match status" value="1"/>
</dbReference>
<keyword evidence="5" id="KW-0004">4Fe-4S</keyword>
<dbReference type="SUPFAM" id="SSF50692">
    <property type="entry name" value="ADC-like"/>
    <property type="match status" value="1"/>
</dbReference>
<dbReference type="InterPro" id="IPR027467">
    <property type="entry name" value="MopterinOxRdtase_cofactor_BS"/>
</dbReference>
<dbReference type="PROSITE" id="PS51318">
    <property type="entry name" value="TAT"/>
    <property type="match status" value="1"/>
</dbReference>
<dbReference type="RefSeq" id="WP_054360745.1">
    <property type="nucleotide sequence ID" value="NZ_LJYW01000001.1"/>
</dbReference>
<dbReference type="EMBL" id="LJYW01000001">
    <property type="protein sequence ID" value="KPL54578.1"/>
    <property type="molecule type" value="Genomic_DNA"/>
</dbReference>
<reference evidence="13 14" key="1">
    <citation type="submission" date="2015-09" db="EMBL/GenBank/DDBJ databases">
        <authorList>
            <person name="Jackson K.R."/>
            <person name="Lunt B.L."/>
            <person name="Fisher J.N.B."/>
            <person name="Gardner A.V."/>
            <person name="Bailey M.E."/>
            <person name="Deus L.M."/>
            <person name="Earl A.S."/>
            <person name="Gibby P.D."/>
            <person name="Hartmann K.A."/>
            <person name="Liu J.E."/>
            <person name="Manci A.M."/>
            <person name="Nielsen D.A."/>
            <person name="Solomon M.B."/>
            <person name="Breakwell D.P."/>
            <person name="Burnett S.H."/>
            <person name="Grose J.H."/>
        </authorList>
    </citation>
    <scope>NUCLEOTIDE SEQUENCE [LARGE SCALE GENOMIC DNA]</scope>
    <source>
        <strain evidence="13 14">16</strain>
    </source>
</reference>
<dbReference type="PROSITE" id="PS00551">
    <property type="entry name" value="MOLYBDOPTERIN_PROK_1"/>
    <property type="match status" value="1"/>
</dbReference>
<keyword evidence="8" id="KW-0732">Signal</keyword>
<evidence type="ECO:0000256" key="3">
    <source>
        <dbReference type="ARBA" id="ARBA00004196"/>
    </source>
</evidence>
<sequence>MLTRRNATEKRAARLGETLVEAAAPVAAMDRRSFLKRSGLTAGGLAALGSIGVSGVRKAEAGFTAPNVPVELKKNICTHCSVGCSVVAEVQNGVWVGQEPAWDSPINRGSHCAKGASVRELVHGDRRLKYPMKLVDGQWTRIDWKTAISEIGDRMLAIREKSGPDSVFLLGSAKFSNEGAYLFRKFAAFWGTNSVDHQARICHSTTVAGVANTWGYGAQTNSYNDIRNSKTMIIMGGNPAEAHPVSLQHVLSGKELNRANVIVIDPRMTRTAAHATEYVRIRPGTDIPIIWGILWHVFKNGWEDKEFIRQRVYGMDDVRAEVAKWTPEEVERVTGVPGAQLEKVAKQFATEKPSTLIWCMGATQKTVGTANVRAYCTLLLATGNVGKYGTGANIFRGHCNVQGATDLGLDVTTLPLYYGLVEGAWKHWARVWEVDYDYLASRFDTITAADGKSVKMMEQPGIPTTRWFDAVTMPKDKLAQRDNIKGMFVMGHGGNTVTRMPEMVKGLEALDLLVVCDPHPTTFAAISNRRNGTYLLPVSTQFECSGSRTASNRSIQWGEKVVEPIFESANDYWIIYEFAKKLGFADKMFKNIAMTKGKYGDEPEAESILREINRGGWSTGYCGQSPERLKAHMANQGDFDLVSLRAKAGPNAGDYYGLPWPCWGPPEMKHPGTHTLYNTNLHVKDGGGTFRARFGIERVVKVKEKDAEGKEIEKEVKQNLLAEGSASVGSELTDGYPEFTMAFLKKNGWDKELTDQELAVIQRVGGNNADTVSWATDLSGGIQRVAIAHGCVPYGNAKARANAWNLPDPVPVHREPIYTPRTDLVAKYPTRPDFASFRMMNVGASVQKKAVDERISLRFPIILTSGRLVEYEGGGEETRSNKWLAELQQDMFVEINPSDANERGIKDGQWVWVDGPESQSKARVKALVTERVSKGVAFMPFHFAGWFMGEDQRKNYPQGTDPIVLGESVNALTTYGYDPVTAMQETKVTLCQIRAA</sequence>
<evidence type="ECO:0000256" key="2">
    <source>
        <dbReference type="ARBA" id="ARBA00001966"/>
    </source>
</evidence>
<dbReference type="GO" id="GO:0016491">
    <property type="term" value="F:oxidoreductase activity"/>
    <property type="evidence" value="ECO:0007669"/>
    <property type="project" value="UniProtKB-KW"/>
</dbReference>
<evidence type="ECO:0000256" key="6">
    <source>
        <dbReference type="ARBA" id="ARBA00022505"/>
    </source>
</evidence>
<dbReference type="InterPro" id="IPR006963">
    <property type="entry name" value="Mopterin_OxRdtase_4Fe-4S_dom"/>
</dbReference>
<evidence type="ECO:0000256" key="9">
    <source>
        <dbReference type="ARBA" id="ARBA00023002"/>
    </source>
</evidence>
<accession>A0A0P6W7L2</accession>
<dbReference type="Proteomes" id="UP000048984">
    <property type="component" value="Unassembled WGS sequence"/>
</dbReference>
<dbReference type="Pfam" id="PF04879">
    <property type="entry name" value="Molybdop_Fe4S4"/>
    <property type="match status" value="1"/>
</dbReference>
<dbReference type="Pfam" id="PF00384">
    <property type="entry name" value="Molybdopterin"/>
    <property type="match status" value="1"/>
</dbReference>
<evidence type="ECO:0000259" key="12">
    <source>
        <dbReference type="PROSITE" id="PS51669"/>
    </source>
</evidence>
<comment type="subcellular location">
    <subcellularLocation>
        <location evidence="3">Cell envelope</location>
    </subcellularLocation>
</comment>
<dbReference type="Pfam" id="PF01568">
    <property type="entry name" value="Molydop_binding"/>
    <property type="match status" value="1"/>
</dbReference>
<dbReference type="PROSITE" id="PS51669">
    <property type="entry name" value="4FE4S_MOW_BIS_MGD"/>
    <property type="match status" value="1"/>
</dbReference>
<keyword evidence="10" id="KW-0408">Iron</keyword>
<keyword evidence="11" id="KW-0411">Iron-sulfur</keyword>
<name>A0A0P6W7L2_9HYPH</name>
<reference evidence="13 14" key="2">
    <citation type="submission" date="2015-10" db="EMBL/GenBank/DDBJ databases">
        <title>Draft Genome Sequence of Prosthecomicrobium hirschii ATCC 27832.</title>
        <authorList>
            <person name="Daniel J."/>
            <person name="Givan S.A."/>
            <person name="Brun Y.V."/>
            <person name="Brown P.J."/>
        </authorList>
    </citation>
    <scope>NUCLEOTIDE SEQUENCE [LARGE SCALE GENOMIC DNA]</scope>
    <source>
        <strain evidence="13 14">16</strain>
    </source>
</reference>
<dbReference type="PANTHER" id="PTHR43598:SF1">
    <property type="entry name" value="FORMATE DEHYDROGENASE-O MAJOR SUBUNIT"/>
    <property type="match status" value="1"/>
</dbReference>
<comment type="similarity">
    <text evidence="4">Belongs to the prokaryotic molybdopterin-containing oxidoreductase family.</text>
</comment>
<keyword evidence="9" id="KW-0560">Oxidoreductase</keyword>
<dbReference type="InterPro" id="IPR019546">
    <property type="entry name" value="TAT_signal_bac_arc"/>
</dbReference>
<keyword evidence="14" id="KW-1185">Reference proteome</keyword>
<evidence type="ECO:0000256" key="10">
    <source>
        <dbReference type="ARBA" id="ARBA00023004"/>
    </source>
</evidence>
<dbReference type="InterPro" id="IPR009010">
    <property type="entry name" value="Asp_de-COase-like_dom_sf"/>
</dbReference>
<dbReference type="AlphaFoldDB" id="A0A0P6W7L2"/>
<dbReference type="Gene3D" id="3.40.228.10">
    <property type="entry name" value="Dimethylsulfoxide Reductase, domain 2"/>
    <property type="match status" value="1"/>
</dbReference>
<evidence type="ECO:0000256" key="5">
    <source>
        <dbReference type="ARBA" id="ARBA00022485"/>
    </source>
</evidence>
<dbReference type="SMART" id="SM00926">
    <property type="entry name" value="Molybdop_Fe4S4"/>
    <property type="match status" value="1"/>
</dbReference>
<dbReference type="Gene3D" id="2.40.40.20">
    <property type="match status" value="1"/>
</dbReference>
<comment type="cofactor">
    <cofactor evidence="1">
        <name>Mo-bis(molybdopterin guanine dinucleotide)</name>
        <dbReference type="ChEBI" id="CHEBI:60539"/>
    </cofactor>
</comment>
<feature type="domain" description="4Fe-4S Mo/W bis-MGD-type" evidence="12">
    <location>
        <begin position="70"/>
        <end position="126"/>
    </location>
</feature>
<protein>
    <submittedName>
        <fullName evidence="13">Formate dehydrogenase</fullName>
    </submittedName>
</protein>